<keyword evidence="3" id="KW-1185">Reference proteome</keyword>
<feature type="transmembrane region" description="Helical" evidence="1">
    <location>
        <begin position="5"/>
        <end position="22"/>
    </location>
</feature>
<sequence length="110" mass="12388">MLQILLRGIPQLIILAALFYYLVKKRNVLSVILFVSCLASYAISQLQFQKSMSIQQDMGERLRTMQLLGSLSLISYTVFAVAFLILIIDILKPTASGYQFLDDTKQPGNL</sequence>
<protein>
    <submittedName>
        <fullName evidence="2">Uncharacterized protein</fullName>
    </submittedName>
</protein>
<dbReference type="EMBL" id="FMZO01000017">
    <property type="protein sequence ID" value="SDD96748.1"/>
    <property type="molecule type" value="Genomic_DNA"/>
</dbReference>
<dbReference type="AlphaFoldDB" id="A0A1G6Z2A5"/>
<accession>A0A1G6Z2A5</accession>
<proteinExistence type="predicted"/>
<feature type="transmembrane region" description="Helical" evidence="1">
    <location>
        <begin position="28"/>
        <end position="46"/>
    </location>
</feature>
<evidence type="ECO:0000313" key="2">
    <source>
        <dbReference type="EMBL" id="SDD96748.1"/>
    </source>
</evidence>
<name>A0A1G6Z2A5_NIADE</name>
<evidence type="ECO:0000256" key="1">
    <source>
        <dbReference type="SAM" id="Phobius"/>
    </source>
</evidence>
<gene>
    <name evidence="2" type="ORF">SAMN04487894_11729</name>
</gene>
<feature type="transmembrane region" description="Helical" evidence="1">
    <location>
        <begin position="67"/>
        <end position="88"/>
    </location>
</feature>
<keyword evidence="1" id="KW-1133">Transmembrane helix</keyword>
<evidence type="ECO:0000313" key="3">
    <source>
        <dbReference type="Proteomes" id="UP000198757"/>
    </source>
</evidence>
<keyword evidence="1" id="KW-0472">Membrane</keyword>
<organism evidence="2 3">
    <name type="scientific">Niabella drilacis (strain DSM 25811 / CCM 8410 / CCUG 62505 / LMG 26954 / E90)</name>
    <dbReference type="NCBI Taxonomy" id="1285928"/>
    <lineage>
        <taxon>Bacteria</taxon>
        <taxon>Pseudomonadati</taxon>
        <taxon>Bacteroidota</taxon>
        <taxon>Chitinophagia</taxon>
        <taxon>Chitinophagales</taxon>
        <taxon>Chitinophagaceae</taxon>
        <taxon>Niabella</taxon>
    </lineage>
</organism>
<dbReference type="RefSeq" id="WP_090392346.1">
    <property type="nucleotide sequence ID" value="NZ_FMZO01000017.1"/>
</dbReference>
<reference evidence="3" key="1">
    <citation type="submission" date="2016-10" db="EMBL/GenBank/DDBJ databases">
        <authorList>
            <person name="Varghese N."/>
            <person name="Submissions S."/>
        </authorList>
    </citation>
    <scope>NUCLEOTIDE SEQUENCE [LARGE SCALE GENOMIC DNA]</scope>
    <source>
        <strain evidence="3">DSM 25811 / CCM 8410 / LMG 26954 / E90</strain>
    </source>
</reference>
<keyword evidence="1" id="KW-0812">Transmembrane</keyword>
<dbReference type="Proteomes" id="UP000198757">
    <property type="component" value="Unassembled WGS sequence"/>
</dbReference>
<dbReference type="OrthoDB" id="9917657at2"/>